<reference evidence="2 3" key="1">
    <citation type="journal article" date="2012" name="Nat. Biotechnol.">
        <title>Draft genome sequence of pigeonpea (Cajanus cajan), an orphan legume crop of resource-poor farmers.</title>
        <authorList>
            <person name="Varshney R.K."/>
            <person name="Chen W."/>
            <person name="Li Y."/>
            <person name="Bharti A.K."/>
            <person name="Saxena R.K."/>
            <person name="Schlueter J.A."/>
            <person name="Donoghue M.T."/>
            <person name="Azam S."/>
            <person name="Fan G."/>
            <person name="Whaley A.M."/>
            <person name="Farmer A.D."/>
            <person name="Sheridan J."/>
            <person name="Iwata A."/>
            <person name="Tuteja R."/>
            <person name="Penmetsa R.V."/>
            <person name="Wu W."/>
            <person name="Upadhyaya H.D."/>
            <person name="Yang S.P."/>
            <person name="Shah T."/>
            <person name="Saxena K.B."/>
            <person name="Michael T."/>
            <person name="McCombie W.R."/>
            <person name="Yang B."/>
            <person name="Zhang G."/>
            <person name="Yang H."/>
            <person name="Wang J."/>
            <person name="Spillane C."/>
            <person name="Cook D.R."/>
            <person name="May G.D."/>
            <person name="Xu X."/>
            <person name="Jackson S.A."/>
        </authorList>
    </citation>
    <scope>NUCLEOTIDE SEQUENCE [LARGE SCALE GENOMIC DNA]</scope>
    <source>
        <strain evidence="3">cv. Asha</strain>
    </source>
</reference>
<feature type="region of interest" description="Disordered" evidence="1">
    <location>
        <begin position="25"/>
        <end position="62"/>
    </location>
</feature>
<gene>
    <name evidence="2" type="ORF">KK1_014624</name>
</gene>
<accession>A0A151SWN6</accession>
<name>A0A151SWN6_CAJCA</name>
<evidence type="ECO:0000256" key="1">
    <source>
        <dbReference type="SAM" id="MobiDB-lite"/>
    </source>
</evidence>
<evidence type="ECO:0000313" key="2">
    <source>
        <dbReference type="EMBL" id="KYP59193.1"/>
    </source>
</evidence>
<dbReference type="Gramene" id="C.cajan_14197.t">
    <property type="protein sequence ID" value="C.cajan_14197.t.cds1"/>
    <property type="gene ID" value="C.cajan_14197"/>
</dbReference>
<sequence length="62" mass="7000">MDGEGGGGERVHEGDDDLTWRQVYQASGLDEPRQYTRRDKRRGASEEGQVGNLLILLKEPKE</sequence>
<organism evidence="2 3">
    <name type="scientific">Cajanus cajan</name>
    <name type="common">Pigeon pea</name>
    <name type="synonym">Cajanus indicus</name>
    <dbReference type="NCBI Taxonomy" id="3821"/>
    <lineage>
        <taxon>Eukaryota</taxon>
        <taxon>Viridiplantae</taxon>
        <taxon>Streptophyta</taxon>
        <taxon>Embryophyta</taxon>
        <taxon>Tracheophyta</taxon>
        <taxon>Spermatophyta</taxon>
        <taxon>Magnoliopsida</taxon>
        <taxon>eudicotyledons</taxon>
        <taxon>Gunneridae</taxon>
        <taxon>Pentapetalae</taxon>
        <taxon>rosids</taxon>
        <taxon>fabids</taxon>
        <taxon>Fabales</taxon>
        <taxon>Fabaceae</taxon>
        <taxon>Papilionoideae</taxon>
        <taxon>50 kb inversion clade</taxon>
        <taxon>NPAAA clade</taxon>
        <taxon>indigoferoid/millettioid clade</taxon>
        <taxon>Phaseoleae</taxon>
        <taxon>Cajanus</taxon>
    </lineage>
</organism>
<evidence type="ECO:0000313" key="3">
    <source>
        <dbReference type="Proteomes" id="UP000075243"/>
    </source>
</evidence>
<protein>
    <submittedName>
        <fullName evidence="2">Uncharacterized protein</fullName>
    </submittedName>
</protein>
<dbReference type="EMBL" id="CM003612">
    <property type="protein sequence ID" value="KYP59193.1"/>
    <property type="molecule type" value="Genomic_DNA"/>
</dbReference>
<proteinExistence type="predicted"/>
<keyword evidence="3" id="KW-1185">Reference proteome</keyword>
<dbReference type="AlphaFoldDB" id="A0A151SWN6"/>
<feature type="compositionally biased region" description="Basic and acidic residues" evidence="1">
    <location>
        <begin position="30"/>
        <end position="45"/>
    </location>
</feature>
<dbReference type="Proteomes" id="UP000075243">
    <property type="component" value="Chromosome 10"/>
</dbReference>